<dbReference type="Proteomes" id="UP000252008">
    <property type="component" value="Unassembled WGS sequence"/>
</dbReference>
<evidence type="ECO:0000256" key="1">
    <source>
        <dbReference type="SAM" id="MobiDB-lite"/>
    </source>
</evidence>
<evidence type="ECO:0000313" key="3">
    <source>
        <dbReference type="Proteomes" id="UP000252008"/>
    </source>
</evidence>
<feature type="region of interest" description="Disordered" evidence="1">
    <location>
        <begin position="1"/>
        <end position="38"/>
    </location>
</feature>
<dbReference type="EMBL" id="UEGS01000001">
    <property type="protein sequence ID" value="SRX79035.1"/>
    <property type="molecule type" value="Genomic_DNA"/>
</dbReference>
<reference evidence="2 3" key="1">
    <citation type="submission" date="2018-05" db="EMBL/GenBank/DDBJ databases">
        <authorList>
            <consortium name="IHU Genomes"/>
        </authorList>
    </citation>
    <scope>NUCLEOTIDE SEQUENCE [LARGE SCALE GENOMIC DNA]</scope>
    <source>
        <strain evidence="2 3">P7335</strain>
    </source>
</reference>
<organism evidence="2 3">
    <name type="scientific">Mycolicibacterium parafortuitum</name>
    <name type="common">Mycobacterium parafortuitum</name>
    <dbReference type="NCBI Taxonomy" id="39692"/>
    <lineage>
        <taxon>Bacteria</taxon>
        <taxon>Bacillati</taxon>
        <taxon>Actinomycetota</taxon>
        <taxon>Actinomycetes</taxon>
        <taxon>Mycobacteriales</taxon>
        <taxon>Mycobacteriaceae</taxon>
        <taxon>Mycolicibacterium</taxon>
    </lineage>
</organism>
<sequence length="38" mass="3831">MTTPEPGKDTDSETEEVLTTPATPGAEALPSEPEGSAS</sequence>
<evidence type="ECO:0000313" key="2">
    <source>
        <dbReference type="EMBL" id="SRX79035.1"/>
    </source>
</evidence>
<protein>
    <submittedName>
        <fullName evidence="2">Uncharacterized protein</fullName>
    </submittedName>
</protein>
<proteinExistence type="predicted"/>
<dbReference type="AlphaFoldDB" id="A0A375YD52"/>
<accession>A0A375YD52</accession>
<feature type="compositionally biased region" description="Basic and acidic residues" evidence="1">
    <location>
        <begin position="1"/>
        <end position="11"/>
    </location>
</feature>
<name>A0A375YD52_MYCPF</name>
<keyword evidence="3" id="KW-1185">Reference proteome</keyword>
<gene>
    <name evidence="2" type="ORF">MPP7335_00768</name>
</gene>